<feature type="compositionally biased region" description="Acidic residues" evidence="1">
    <location>
        <begin position="86"/>
        <end position="109"/>
    </location>
</feature>
<accession>A0ABZ0NKP6</accession>
<keyword evidence="3" id="KW-1185">Reference proteome</keyword>
<evidence type="ECO:0000313" key="2">
    <source>
        <dbReference type="EMBL" id="WPB00132.1"/>
    </source>
</evidence>
<gene>
    <name evidence="2" type="ORF">RHO25_004751</name>
</gene>
<reference evidence="2 3" key="1">
    <citation type="submission" date="2023-09" db="EMBL/GenBank/DDBJ databases">
        <title>Complete-Gapless Cercospora beticola genome.</title>
        <authorList>
            <person name="Wyatt N.A."/>
            <person name="Spanner R.E."/>
            <person name="Bolton M.D."/>
        </authorList>
    </citation>
    <scope>NUCLEOTIDE SEQUENCE [LARGE SCALE GENOMIC DNA]</scope>
    <source>
        <strain evidence="2">Cb09-40</strain>
    </source>
</reference>
<dbReference type="EMBL" id="CP134186">
    <property type="protein sequence ID" value="WPB00132.1"/>
    <property type="molecule type" value="Genomic_DNA"/>
</dbReference>
<dbReference type="RefSeq" id="XP_065458662.1">
    <property type="nucleotide sequence ID" value="XM_065602590.1"/>
</dbReference>
<protein>
    <submittedName>
        <fullName evidence="2">Uncharacterized protein</fullName>
    </submittedName>
</protein>
<name>A0ABZ0NKP6_CERBT</name>
<dbReference type="Proteomes" id="UP001302367">
    <property type="component" value="Chromosome 3"/>
</dbReference>
<proteinExistence type="predicted"/>
<dbReference type="GeneID" id="90644106"/>
<organism evidence="2 3">
    <name type="scientific">Cercospora beticola</name>
    <name type="common">Sugarbeet leaf spot fungus</name>
    <dbReference type="NCBI Taxonomy" id="122368"/>
    <lineage>
        <taxon>Eukaryota</taxon>
        <taxon>Fungi</taxon>
        <taxon>Dikarya</taxon>
        <taxon>Ascomycota</taxon>
        <taxon>Pezizomycotina</taxon>
        <taxon>Dothideomycetes</taxon>
        <taxon>Dothideomycetidae</taxon>
        <taxon>Mycosphaerellales</taxon>
        <taxon>Mycosphaerellaceae</taxon>
        <taxon>Cercospora</taxon>
    </lineage>
</organism>
<evidence type="ECO:0000256" key="1">
    <source>
        <dbReference type="SAM" id="MobiDB-lite"/>
    </source>
</evidence>
<feature type="region of interest" description="Disordered" evidence="1">
    <location>
        <begin position="46"/>
        <end position="124"/>
    </location>
</feature>
<evidence type="ECO:0000313" key="3">
    <source>
        <dbReference type="Proteomes" id="UP001302367"/>
    </source>
</evidence>
<sequence>MAFQSPTRPWVELQAKASTKHPFQLNLKLVMQNRRNSRAHQLLKITHEAKAGSTKPSPESVTVEKDQKVAENSSGSEPKATGEWGDIYDDISDDDDEASDDDDEDDGFDDAARPGQTATQYGWL</sequence>